<sequence>MSSKTPFPTGSCTPTSAGSRPPANRGPLHGHAGLPRIPWRRSLDPSHHPAGPGRAVPQPHRGAAAVLVTSRHQLLGLTASHGAGQLTLDTLDGADSRDLLVRHLGADRIAAEPDAAAELIRLCAGLPLAISVLAARVTTNPMLDPTALAAEVRSAATRLDALETGEATSDVRTVLASSYRALDPDSARVFRQLAQAPGTDIALPVAAGLTALPLARLRTRLRRLQAYHLVRERVPGRFTCHDLLHAYALELAESAAHAEEADAALTRVLDHYAHTAYAADRLLLPHRDPLRPAAAADGTRPAEFATHDLALAWFADEHPVLTATIEHAARTGRPGQGGVAAGPRPLPRHPRPRPGGGRCPHPPARAGRSGMNFRVAACQQGVRAACEAPPGRSDARGVVRMRSGSIRVRVRVRRWPLAWLLVTVLAVGAVLVAPGTASAASAAEAPVNLLNVHSGRCMEVENSSSADGAKIRQWDCEGQPGARWLIRPSAASTSAVNIVNAHSGKCLAVRTDAPTGGTGGAVGTSAPRVEQWGCAGSPGVDFEIDSRTDSAWILSRTTTPMRCLEVENSAERRGAPIVLSTCANQKGIAFQQRPDRTGNDIRRDDLSTLYGYDNGSVSLFRFPTNSAGGFETPSVPWSSPAGSWDFKYSRMTSGDFNGDGRRDAALLRGHGDGSIALLTMLGTAEGGYAAPFKSWERPPGNWWGDQVQLTAGDYDGDGRDEAMALYGYHDGSVTLFRFRTTPEGAFEVPSTPWRAPAGTWDFAQSRITTGDFDADGRQDIALFKGTAHGAAELLTLTGTADGGLTAPLTSWQRPPGNWWGSQVKLAAGDHDGDGRDELIAMYGYDDGAVSLFRFATTGDGGFQVPTVPWSAPPGTWTFSHSHLVSGDYNGDGRRDLAMFKGTTDGAAALLTLLGAADGRLVGPLTSWQRPPGNWWGT</sequence>
<dbReference type="SUPFAM" id="SSF52540">
    <property type="entry name" value="P-loop containing nucleoside triphosphate hydrolases"/>
    <property type="match status" value="1"/>
</dbReference>
<evidence type="ECO:0000313" key="4">
    <source>
        <dbReference type="EMBL" id="MBW5423481.1"/>
    </source>
</evidence>
<dbReference type="InterPro" id="IPR028994">
    <property type="entry name" value="Integrin_alpha_N"/>
</dbReference>
<dbReference type="InterPro" id="IPR027417">
    <property type="entry name" value="P-loop_NTPase"/>
</dbReference>
<keyword evidence="1" id="KW-0732">Signal</keyword>
<dbReference type="InterPro" id="IPR035992">
    <property type="entry name" value="Ricin_B-like_lectins"/>
</dbReference>
<feature type="region of interest" description="Disordered" evidence="2">
    <location>
        <begin position="1"/>
        <end position="60"/>
    </location>
</feature>
<reference evidence="4 5" key="1">
    <citation type="submission" date="2019-11" db="EMBL/GenBank/DDBJ databases">
        <authorList>
            <person name="Ay H."/>
        </authorList>
    </citation>
    <scope>NUCLEOTIDE SEQUENCE [LARGE SCALE GENOMIC DNA]</scope>
    <source>
        <strain evidence="4 5">BG9H</strain>
    </source>
</reference>
<feature type="domain" description="Ricin B lectin" evidence="3">
    <location>
        <begin position="447"/>
        <end position="515"/>
    </location>
</feature>
<dbReference type="EMBL" id="WMBF01000192">
    <property type="protein sequence ID" value="MBW5423481.1"/>
    <property type="molecule type" value="Genomic_DNA"/>
</dbReference>
<comment type="caution">
    <text evidence="4">The sequence shown here is derived from an EMBL/GenBank/DDBJ whole genome shotgun (WGS) entry which is preliminary data.</text>
</comment>
<dbReference type="Pfam" id="PF13517">
    <property type="entry name" value="FG-GAP_3"/>
    <property type="match status" value="2"/>
</dbReference>
<feature type="compositionally biased region" description="Polar residues" evidence="2">
    <location>
        <begin position="1"/>
        <end position="18"/>
    </location>
</feature>
<keyword evidence="5" id="KW-1185">Reference proteome</keyword>
<dbReference type="Pfam" id="PF14200">
    <property type="entry name" value="RicinB_lectin_2"/>
    <property type="match status" value="1"/>
</dbReference>
<dbReference type="Gene3D" id="2.40.128.340">
    <property type="match status" value="3"/>
</dbReference>
<evidence type="ECO:0000256" key="2">
    <source>
        <dbReference type="SAM" id="MobiDB-lite"/>
    </source>
</evidence>
<dbReference type="SUPFAM" id="SSF69318">
    <property type="entry name" value="Integrin alpha N-terminal domain"/>
    <property type="match status" value="1"/>
</dbReference>
<name>A0ABS6YPX2_9ACTN</name>
<feature type="non-terminal residue" evidence="4">
    <location>
        <position position="937"/>
    </location>
</feature>
<evidence type="ECO:0000313" key="5">
    <source>
        <dbReference type="Proteomes" id="UP001197114"/>
    </source>
</evidence>
<evidence type="ECO:0000256" key="1">
    <source>
        <dbReference type="ARBA" id="ARBA00022729"/>
    </source>
</evidence>
<dbReference type="RefSeq" id="WP_219689886.1">
    <property type="nucleotide sequence ID" value="NZ_WMBF01000192.1"/>
</dbReference>
<dbReference type="PROSITE" id="PS50231">
    <property type="entry name" value="RICIN_B_LECTIN"/>
    <property type="match status" value="1"/>
</dbReference>
<protein>
    <recommendedName>
        <fullName evidence="3">Ricin B lectin domain-containing protein</fullName>
    </recommendedName>
</protein>
<feature type="region of interest" description="Disordered" evidence="2">
    <location>
        <begin position="329"/>
        <end position="368"/>
    </location>
</feature>
<dbReference type="InterPro" id="IPR013517">
    <property type="entry name" value="FG-GAP"/>
</dbReference>
<dbReference type="Proteomes" id="UP001197114">
    <property type="component" value="Unassembled WGS sequence"/>
</dbReference>
<organism evidence="4 5">
    <name type="scientific">Streptomyces anatolicus</name>
    <dbReference type="NCBI Taxonomy" id="2675858"/>
    <lineage>
        <taxon>Bacteria</taxon>
        <taxon>Bacillati</taxon>
        <taxon>Actinomycetota</taxon>
        <taxon>Actinomycetes</taxon>
        <taxon>Kitasatosporales</taxon>
        <taxon>Streptomycetaceae</taxon>
        <taxon>Streptomyces</taxon>
    </lineage>
</organism>
<evidence type="ECO:0000259" key="3">
    <source>
        <dbReference type="Pfam" id="PF14200"/>
    </source>
</evidence>
<dbReference type="SUPFAM" id="SSF50370">
    <property type="entry name" value="Ricin B-like lectins"/>
    <property type="match status" value="1"/>
</dbReference>
<dbReference type="Gene3D" id="2.80.10.50">
    <property type="match status" value="1"/>
</dbReference>
<dbReference type="CDD" id="cd00161">
    <property type="entry name" value="beta-trefoil_Ricin-like"/>
    <property type="match status" value="1"/>
</dbReference>
<proteinExistence type="predicted"/>
<dbReference type="InterPro" id="IPR000772">
    <property type="entry name" value="Ricin_B_lectin"/>
</dbReference>
<gene>
    <name evidence="4" type="ORF">GKQ77_18225</name>
</gene>
<accession>A0ABS6YPX2</accession>